<reference evidence="3" key="1">
    <citation type="submission" date="2023-08" db="EMBL/GenBank/DDBJ databases">
        <authorList>
            <person name="Audoor S."/>
            <person name="Bilcke G."/>
        </authorList>
    </citation>
    <scope>NUCLEOTIDE SEQUENCE</scope>
</reference>
<feature type="compositionally biased region" description="Polar residues" evidence="1">
    <location>
        <begin position="87"/>
        <end position="97"/>
    </location>
</feature>
<dbReference type="Gene3D" id="1.10.510.10">
    <property type="entry name" value="Transferase(Phosphotransferase) domain 1"/>
    <property type="match status" value="1"/>
</dbReference>
<dbReference type="GO" id="GO:0005524">
    <property type="term" value="F:ATP binding"/>
    <property type="evidence" value="ECO:0007669"/>
    <property type="project" value="InterPro"/>
</dbReference>
<dbReference type="SUPFAM" id="SSF56112">
    <property type="entry name" value="Protein kinase-like (PK-like)"/>
    <property type="match status" value="1"/>
</dbReference>
<evidence type="ECO:0000313" key="4">
    <source>
        <dbReference type="Proteomes" id="UP001295423"/>
    </source>
</evidence>
<comment type="caution">
    <text evidence="3">The sequence shown here is derived from an EMBL/GenBank/DDBJ whole genome shotgun (WGS) entry which is preliminary data.</text>
</comment>
<dbReference type="Proteomes" id="UP001295423">
    <property type="component" value="Unassembled WGS sequence"/>
</dbReference>
<organism evidence="3 4">
    <name type="scientific">Cylindrotheca closterium</name>
    <dbReference type="NCBI Taxonomy" id="2856"/>
    <lineage>
        <taxon>Eukaryota</taxon>
        <taxon>Sar</taxon>
        <taxon>Stramenopiles</taxon>
        <taxon>Ochrophyta</taxon>
        <taxon>Bacillariophyta</taxon>
        <taxon>Bacillariophyceae</taxon>
        <taxon>Bacillariophycidae</taxon>
        <taxon>Bacillariales</taxon>
        <taxon>Bacillariaceae</taxon>
        <taxon>Cylindrotheca</taxon>
    </lineage>
</organism>
<dbReference type="InterPro" id="IPR000719">
    <property type="entry name" value="Prot_kinase_dom"/>
</dbReference>
<name>A0AAD2FMP7_9STRA</name>
<feature type="region of interest" description="Disordered" evidence="1">
    <location>
        <begin position="87"/>
        <end position="107"/>
    </location>
</feature>
<dbReference type="Pfam" id="PF00069">
    <property type="entry name" value="Pkinase"/>
    <property type="match status" value="1"/>
</dbReference>
<dbReference type="GO" id="GO:0004672">
    <property type="term" value="F:protein kinase activity"/>
    <property type="evidence" value="ECO:0007669"/>
    <property type="project" value="InterPro"/>
</dbReference>
<evidence type="ECO:0000313" key="3">
    <source>
        <dbReference type="EMBL" id="CAJ1946362.1"/>
    </source>
</evidence>
<gene>
    <name evidence="3" type="ORF">CYCCA115_LOCUS10506</name>
</gene>
<accession>A0AAD2FMP7</accession>
<feature type="region of interest" description="Disordered" evidence="1">
    <location>
        <begin position="1"/>
        <end position="24"/>
    </location>
</feature>
<dbReference type="AlphaFoldDB" id="A0AAD2FMP7"/>
<feature type="domain" description="Protein kinase" evidence="2">
    <location>
        <begin position="1"/>
        <end position="107"/>
    </location>
</feature>
<dbReference type="InterPro" id="IPR011009">
    <property type="entry name" value="Kinase-like_dom_sf"/>
</dbReference>
<protein>
    <recommendedName>
        <fullName evidence="2">Protein kinase domain-containing protein</fullName>
    </recommendedName>
</protein>
<sequence>MTHRALKSGAESTESSESQKEAESQIMYERVETVALGIAQALSYMHQRAIVHRDLKPANAGFKKTAGEVCIFDFGFARDPTSCNLSHFSNRSDQRQYPSKLGMHVAP</sequence>
<proteinExistence type="predicted"/>
<keyword evidence="4" id="KW-1185">Reference proteome</keyword>
<evidence type="ECO:0000256" key="1">
    <source>
        <dbReference type="SAM" id="MobiDB-lite"/>
    </source>
</evidence>
<evidence type="ECO:0000259" key="2">
    <source>
        <dbReference type="PROSITE" id="PS50011"/>
    </source>
</evidence>
<dbReference type="PROSITE" id="PS50011">
    <property type="entry name" value="PROTEIN_KINASE_DOM"/>
    <property type="match status" value="1"/>
</dbReference>
<dbReference type="EMBL" id="CAKOGP040001668">
    <property type="protein sequence ID" value="CAJ1946362.1"/>
    <property type="molecule type" value="Genomic_DNA"/>
</dbReference>